<gene>
    <name evidence="1" type="ORF">Zmor_011579</name>
</gene>
<organism evidence="1 2">
    <name type="scientific">Zophobas morio</name>
    <dbReference type="NCBI Taxonomy" id="2755281"/>
    <lineage>
        <taxon>Eukaryota</taxon>
        <taxon>Metazoa</taxon>
        <taxon>Ecdysozoa</taxon>
        <taxon>Arthropoda</taxon>
        <taxon>Hexapoda</taxon>
        <taxon>Insecta</taxon>
        <taxon>Pterygota</taxon>
        <taxon>Neoptera</taxon>
        <taxon>Endopterygota</taxon>
        <taxon>Coleoptera</taxon>
        <taxon>Polyphaga</taxon>
        <taxon>Cucujiformia</taxon>
        <taxon>Tenebrionidae</taxon>
        <taxon>Zophobas</taxon>
    </lineage>
</organism>
<dbReference type="AlphaFoldDB" id="A0AA38ML50"/>
<protein>
    <submittedName>
        <fullName evidence="1">Uncharacterized protein</fullName>
    </submittedName>
</protein>
<reference evidence="1" key="1">
    <citation type="journal article" date="2023" name="G3 (Bethesda)">
        <title>Whole genome assemblies of Zophobas morio and Tenebrio molitor.</title>
        <authorList>
            <person name="Kaur S."/>
            <person name="Stinson S.A."/>
            <person name="diCenzo G.C."/>
        </authorList>
    </citation>
    <scope>NUCLEOTIDE SEQUENCE</scope>
    <source>
        <strain evidence="1">QUZm001</strain>
    </source>
</reference>
<name>A0AA38ML50_9CUCU</name>
<proteinExistence type="predicted"/>
<keyword evidence="2" id="KW-1185">Reference proteome</keyword>
<comment type="caution">
    <text evidence="1">The sequence shown here is derived from an EMBL/GenBank/DDBJ whole genome shotgun (WGS) entry which is preliminary data.</text>
</comment>
<evidence type="ECO:0000313" key="2">
    <source>
        <dbReference type="Proteomes" id="UP001168821"/>
    </source>
</evidence>
<accession>A0AA38ML50</accession>
<sequence length="125" mass="14435">MKCELTTNSVVTTERICRPITITKLENFCENLHNTDWSFTYSSKSAQTAFSSFFSSFLDLYYHCFPIVTLKLHTQKSQSKWYNDELRNMRETLKAVDIMRKSPGAAEGQIGRINKYGKSTENVLC</sequence>
<dbReference type="Proteomes" id="UP001168821">
    <property type="component" value="Unassembled WGS sequence"/>
</dbReference>
<evidence type="ECO:0000313" key="1">
    <source>
        <dbReference type="EMBL" id="KAJ3659917.1"/>
    </source>
</evidence>
<dbReference type="EMBL" id="JALNTZ010000003">
    <property type="protein sequence ID" value="KAJ3659917.1"/>
    <property type="molecule type" value="Genomic_DNA"/>
</dbReference>